<name>A0AAD7UHY2_9STRA</name>
<dbReference type="PANTHER" id="PTHR15454:SF56">
    <property type="entry name" value="PROTEIN PHOSPHATASE 1 REGULATORY SUBUNIT 7-RELATED"/>
    <property type="match status" value="1"/>
</dbReference>
<accession>A0AAD7UHY2</accession>
<dbReference type="SUPFAM" id="SSF52058">
    <property type="entry name" value="L domain-like"/>
    <property type="match status" value="1"/>
</dbReference>
<evidence type="ECO:0000313" key="4">
    <source>
        <dbReference type="EMBL" id="KAJ8605458.1"/>
    </source>
</evidence>
<feature type="compositionally biased region" description="Low complexity" evidence="3">
    <location>
        <begin position="387"/>
        <end position="398"/>
    </location>
</feature>
<dbReference type="Pfam" id="PF13516">
    <property type="entry name" value="LRR_6"/>
    <property type="match status" value="1"/>
</dbReference>
<dbReference type="InterPro" id="IPR003591">
    <property type="entry name" value="Leu-rich_rpt_typical-subtyp"/>
</dbReference>
<proteinExistence type="predicted"/>
<evidence type="ECO:0000256" key="3">
    <source>
        <dbReference type="SAM" id="MobiDB-lite"/>
    </source>
</evidence>
<protein>
    <submittedName>
        <fullName evidence="4">Uncharacterized protein</fullName>
    </submittedName>
</protein>
<evidence type="ECO:0000256" key="2">
    <source>
        <dbReference type="ARBA" id="ARBA00022737"/>
    </source>
</evidence>
<dbReference type="EMBL" id="JAQMWT010000315">
    <property type="protein sequence ID" value="KAJ8605458.1"/>
    <property type="molecule type" value="Genomic_DNA"/>
</dbReference>
<dbReference type="SMART" id="SM00369">
    <property type="entry name" value="LRR_TYP"/>
    <property type="match status" value="4"/>
</dbReference>
<feature type="compositionally biased region" description="Basic and acidic residues" evidence="3">
    <location>
        <begin position="359"/>
        <end position="377"/>
    </location>
</feature>
<evidence type="ECO:0000256" key="1">
    <source>
        <dbReference type="ARBA" id="ARBA00022614"/>
    </source>
</evidence>
<feature type="compositionally biased region" description="Basic and acidic residues" evidence="3">
    <location>
        <begin position="337"/>
        <end position="352"/>
    </location>
</feature>
<sequence>MLDADLVERLLAGKEAATEYTLDARGQRLNSIAPELFQYVPRLRSLDVSWNSLSYLSIESRHLREVNAGSNQIDRVAIECPVLEVLCLHDNKLAEVKDLPKTLKQLRLDRNELSTVPRNLPSTLTTLDLSGNALGSLAGLASLSLTELDVSRNELREVSALSGSKNLVELRLADNCLQKLEGRFAALRVLCLARNQLKGHPKIPKLPRLAELDLRGNEVSSLNGLENNAPRVDVLDLGGNRLDDLATALDVLAKLPELVELHLAGNPCAPETRTASGWGLVCARKLNNLQVLDDLDKTMKPLAPRHARGLEKLEPLEDTESKAANFRAALKRARAEIRIETPDRPPKPRVLERALSFSRLDRPKPPIRSQHREKTKPEPPLPPFGVDDAIAADTASSSNDDDPTAPVDDLPSDDVATVPAADPDLEEEPATTSPQQEEEEEEPRVREETEQQYAALMRCYRAAFDESQSSKKASPRRCSAKKKRLLRILR</sequence>
<dbReference type="Proteomes" id="UP001230188">
    <property type="component" value="Unassembled WGS sequence"/>
</dbReference>
<organism evidence="4 5">
    <name type="scientific">Chrysophaeum taylorii</name>
    <dbReference type="NCBI Taxonomy" id="2483200"/>
    <lineage>
        <taxon>Eukaryota</taxon>
        <taxon>Sar</taxon>
        <taxon>Stramenopiles</taxon>
        <taxon>Ochrophyta</taxon>
        <taxon>Pelagophyceae</taxon>
        <taxon>Pelagomonadales</taxon>
        <taxon>Pelagomonadaceae</taxon>
        <taxon>Chrysophaeum</taxon>
    </lineage>
</organism>
<dbReference type="SMART" id="SM00364">
    <property type="entry name" value="LRR_BAC"/>
    <property type="match status" value="4"/>
</dbReference>
<gene>
    <name evidence="4" type="ORF">CTAYLR_003314</name>
</gene>
<feature type="region of interest" description="Disordered" evidence="3">
    <location>
        <begin position="337"/>
        <end position="452"/>
    </location>
</feature>
<feature type="compositionally biased region" description="Basic residues" evidence="3">
    <location>
        <begin position="473"/>
        <end position="490"/>
    </location>
</feature>
<reference evidence="4" key="1">
    <citation type="submission" date="2023-01" db="EMBL/GenBank/DDBJ databases">
        <title>Metagenome sequencing of chrysophaentin producing Chrysophaeum taylorii.</title>
        <authorList>
            <person name="Davison J."/>
            <person name="Bewley C."/>
        </authorList>
    </citation>
    <scope>NUCLEOTIDE SEQUENCE</scope>
    <source>
        <strain evidence="4">NIES-1699</strain>
    </source>
</reference>
<keyword evidence="1" id="KW-0433">Leucine-rich repeat</keyword>
<dbReference type="InterPro" id="IPR001611">
    <property type="entry name" value="Leu-rich_rpt"/>
</dbReference>
<dbReference type="PANTHER" id="PTHR15454">
    <property type="entry name" value="NISCHARIN RELATED"/>
    <property type="match status" value="1"/>
</dbReference>
<feature type="compositionally biased region" description="Low complexity" evidence="3">
    <location>
        <begin position="413"/>
        <end position="422"/>
    </location>
</feature>
<dbReference type="AlphaFoldDB" id="A0AAD7UHY2"/>
<dbReference type="Gene3D" id="3.80.10.10">
    <property type="entry name" value="Ribonuclease Inhibitor"/>
    <property type="match status" value="2"/>
</dbReference>
<evidence type="ECO:0000313" key="5">
    <source>
        <dbReference type="Proteomes" id="UP001230188"/>
    </source>
</evidence>
<dbReference type="InterPro" id="IPR032675">
    <property type="entry name" value="LRR_dom_sf"/>
</dbReference>
<keyword evidence="5" id="KW-1185">Reference proteome</keyword>
<dbReference type="PROSITE" id="PS51450">
    <property type="entry name" value="LRR"/>
    <property type="match status" value="2"/>
</dbReference>
<comment type="caution">
    <text evidence="4">The sequence shown here is derived from an EMBL/GenBank/DDBJ whole genome shotgun (WGS) entry which is preliminary data.</text>
</comment>
<feature type="region of interest" description="Disordered" evidence="3">
    <location>
        <begin position="464"/>
        <end position="490"/>
    </location>
</feature>
<dbReference type="GO" id="GO:0005737">
    <property type="term" value="C:cytoplasm"/>
    <property type="evidence" value="ECO:0007669"/>
    <property type="project" value="TreeGrafter"/>
</dbReference>
<keyword evidence="2" id="KW-0677">Repeat</keyword>